<dbReference type="InterPro" id="IPR054593">
    <property type="entry name" value="Beta-mannosidase-like_N2"/>
</dbReference>
<dbReference type="PANTHER" id="PTHR43536">
    <property type="entry name" value="MANNOSYLGLYCOPROTEIN ENDO-BETA-MANNOSIDASE"/>
    <property type="match status" value="1"/>
</dbReference>
<dbReference type="Pfam" id="PF22666">
    <property type="entry name" value="Glyco_hydro_2_N2"/>
    <property type="match status" value="1"/>
</dbReference>
<evidence type="ECO:0000256" key="3">
    <source>
        <dbReference type="ARBA" id="ARBA00023295"/>
    </source>
</evidence>
<dbReference type="InterPro" id="IPR041351">
    <property type="entry name" value="Ig_GlcNase"/>
</dbReference>
<comment type="similarity">
    <text evidence="1">Belongs to the glycosyl hydrolase 2 family.</text>
</comment>
<dbReference type="InterPro" id="IPR036156">
    <property type="entry name" value="Beta-gal/glucu_dom_sf"/>
</dbReference>
<feature type="domain" description="Glycoside hydrolase family 2 catalytic" evidence="6">
    <location>
        <begin position="355"/>
        <end position="488"/>
    </location>
</feature>
<evidence type="ECO:0000256" key="1">
    <source>
        <dbReference type="ARBA" id="ARBA00007401"/>
    </source>
</evidence>
<dbReference type="GO" id="GO:0005975">
    <property type="term" value="P:carbohydrate metabolic process"/>
    <property type="evidence" value="ECO:0007669"/>
    <property type="project" value="InterPro"/>
</dbReference>
<reference evidence="10 11" key="1">
    <citation type="journal article" date="2019" name="Int. J. Syst. Evol. Microbiol.">
        <title>Capsulimonas corticalis gen. nov., sp. nov., an aerobic capsulated bacterium, of a novel bacterial order, Capsulimonadales ord. nov., of the class Armatimonadia of the phylum Armatimonadetes.</title>
        <authorList>
            <person name="Li J."/>
            <person name="Kudo C."/>
            <person name="Tonouchi A."/>
        </authorList>
    </citation>
    <scope>NUCLEOTIDE SEQUENCE [LARGE SCALE GENOMIC DNA]</scope>
    <source>
        <strain evidence="10 11">AX-7</strain>
    </source>
</reference>
<dbReference type="Proteomes" id="UP000287394">
    <property type="component" value="Chromosome"/>
</dbReference>
<dbReference type="RefSeq" id="WP_165864659.1">
    <property type="nucleotide sequence ID" value="NZ_AP025739.1"/>
</dbReference>
<dbReference type="PANTHER" id="PTHR43536:SF1">
    <property type="entry name" value="MANNOSYLGLYCOPROTEIN ENDO-BETA-MANNOSIDASE"/>
    <property type="match status" value="1"/>
</dbReference>
<dbReference type="Gene3D" id="2.60.120.260">
    <property type="entry name" value="Galactose-binding domain-like"/>
    <property type="match status" value="1"/>
</dbReference>
<dbReference type="Pfam" id="PF18368">
    <property type="entry name" value="Ig_GlcNase"/>
    <property type="match status" value="1"/>
</dbReference>
<keyword evidence="11" id="KW-1185">Reference proteome</keyword>
<dbReference type="EMBL" id="AP025739">
    <property type="protein sequence ID" value="BDI32057.1"/>
    <property type="molecule type" value="Genomic_DNA"/>
</dbReference>
<evidence type="ECO:0000313" key="11">
    <source>
        <dbReference type="Proteomes" id="UP000287394"/>
    </source>
</evidence>
<keyword evidence="3" id="KW-0326">Glycosidase</keyword>
<protein>
    <submittedName>
        <fullName evidence="10">Uncharacterized protein</fullName>
    </submittedName>
</protein>
<dbReference type="InterPro" id="IPR013783">
    <property type="entry name" value="Ig-like_fold"/>
</dbReference>
<evidence type="ECO:0000259" key="5">
    <source>
        <dbReference type="Pfam" id="PF00703"/>
    </source>
</evidence>
<dbReference type="Pfam" id="PF11721">
    <property type="entry name" value="Malectin"/>
    <property type="match status" value="1"/>
</dbReference>
<dbReference type="KEGG" id="ccot:CCAX7_41080"/>
<evidence type="ECO:0000259" key="9">
    <source>
        <dbReference type="Pfam" id="PF22666"/>
    </source>
</evidence>
<gene>
    <name evidence="10" type="ORF">CCAX7_41080</name>
</gene>
<feature type="domain" description="Beta-mannosidase-like galactose-binding" evidence="9">
    <location>
        <begin position="41"/>
        <end position="214"/>
    </location>
</feature>
<accession>A0A402D675</accession>
<feature type="domain" description="Exo-beta-D-glucosaminidase Ig-fold" evidence="8">
    <location>
        <begin position="729"/>
        <end position="837"/>
    </location>
</feature>
<dbReference type="SUPFAM" id="SSF49303">
    <property type="entry name" value="beta-Galactosidase/glucuronidase domain"/>
    <property type="match status" value="3"/>
</dbReference>
<feature type="domain" description="Malectin" evidence="7">
    <location>
        <begin position="906"/>
        <end position="1005"/>
    </location>
</feature>
<organism evidence="10 11">
    <name type="scientific">Capsulimonas corticalis</name>
    <dbReference type="NCBI Taxonomy" id="2219043"/>
    <lineage>
        <taxon>Bacteria</taxon>
        <taxon>Bacillati</taxon>
        <taxon>Armatimonadota</taxon>
        <taxon>Armatimonadia</taxon>
        <taxon>Capsulimonadales</taxon>
        <taxon>Capsulimonadaceae</taxon>
        <taxon>Capsulimonas</taxon>
    </lineage>
</organism>
<dbReference type="Pfam" id="PF02836">
    <property type="entry name" value="Glyco_hydro_2_C"/>
    <property type="match status" value="1"/>
</dbReference>
<keyword evidence="2" id="KW-0378">Hydrolase</keyword>
<dbReference type="InterPro" id="IPR006103">
    <property type="entry name" value="Glyco_hydro_2_cat"/>
</dbReference>
<dbReference type="SUPFAM" id="SSF51445">
    <property type="entry name" value="(Trans)glycosidases"/>
    <property type="match status" value="1"/>
</dbReference>
<dbReference type="GO" id="GO:0004553">
    <property type="term" value="F:hydrolase activity, hydrolyzing O-glycosyl compounds"/>
    <property type="evidence" value="ECO:0007669"/>
    <property type="project" value="InterPro"/>
</dbReference>
<evidence type="ECO:0000313" key="10">
    <source>
        <dbReference type="EMBL" id="BDI32057.1"/>
    </source>
</evidence>
<evidence type="ECO:0000259" key="8">
    <source>
        <dbReference type="Pfam" id="PF18368"/>
    </source>
</evidence>
<dbReference type="Gene3D" id="2.60.40.10">
    <property type="entry name" value="Immunoglobulins"/>
    <property type="match status" value="3"/>
</dbReference>
<dbReference type="InterPro" id="IPR043534">
    <property type="entry name" value="EBDG/EBM"/>
</dbReference>
<dbReference type="InterPro" id="IPR006102">
    <property type="entry name" value="Ig-like_GH2"/>
</dbReference>
<proteinExistence type="inferred from homology"/>
<dbReference type="AlphaFoldDB" id="A0A402D675"/>
<feature type="domain" description="Glycoside hydrolase family 2 immunoglobulin-like beta-sandwich" evidence="5">
    <location>
        <begin position="226"/>
        <end position="338"/>
    </location>
</feature>
<name>A0A402D675_9BACT</name>
<feature type="compositionally biased region" description="Polar residues" evidence="4">
    <location>
        <begin position="166"/>
        <end position="176"/>
    </location>
</feature>
<dbReference type="SUPFAM" id="SSF49785">
    <property type="entry name" value="Galactose-binding domain-like"/>
    <property type="match status" value="1"/>
</dbReference>
<evidence type="ECO:0000259" key="6">
    <source>
        <dbReference type="Pfam" id="PF02836"/>
    </source>
</evidence>
<dbReference type="Pfam" id="PF00703">
    <property type="entry name" value="Glyco_hydro_2"/>
    <property type="match status" value="1"/>
</dbReference>
<dbReference type="InterPro" id="IPR021720">
    <property type="entry name" value="Malectin_dom"/>
</dbReference>
<dbReference type="Gene3D" id="3.20.20.80">
    <property type="entry name" value="Glycosidases"/>
    <property type="match status" value="1"/>
</dbReference>
<dbReference type="InterPro" id="IPR008979">
    <property type="entry name" value="Galactose-bd-like_sf"/>
</dbReference>
<evidence type="ECO:0000259" key="7">
    <source>
        <dbReference type="Pfam" id="PF11721"/>
    </source>
</evidence>
<feature type="region of interest" description="Disordered" evidence="4">
    <location>
        <begin position="160"/>
        <end position="183"/>
    </location>
</feature>
<evidence type="ECO:0000256" key="4">
    <source>
        <dbReference type="SAM" id="MobiDB-lite"/>
    </source>
</evidence>
<dbReference type="InterPro" id="IPR017853">
    <property type="entry name" value="GH"/>
</dbReference>
<evidence type="ECO:0000256" key="2">
    <source>
        <dbReference type="ARBA" id="ARBA00022801"/>
    </source>
</evidence>
<dbReference type="Gene3D" id="2.60.120.430">
    <property type="entry name" value="Galactose-binding lectin"/>
    <property type="match status" value="1"/>
</dbReference>
<sequence length="1014" mass="110135">MFASSTIHAQTVPPRISLTQNWRLQDAAKALSSGAALSSVAYKPSAWYAATVPGTVLTTLVNNGVYPEPLYGENNQRIPDSLSTASYWYRTTFTAPASYAGRRVWLSFEGINHKAEVWVNGQNVGRIEGAFTRGVFDVTPFVTIGKRSAVAVKIAPPPHASGGISHPSNPVPQTLANGYGPNGGNMEGDSPTFFCAEGWDWIPTIHDRDIGLWRNVSLSATGPVVVKDPYVTNSRVTAGGASADLTLRVDLQNVTDRAQTGVLKGNVAGRAFSQNVTIAANSSRTVTLAAATTPALHLAHPKLWWPNGYGSQNLYTIPLTFTIGKTESDARPVTFGVRTIDYGGVGDGKGTLKLSVNGVPIMMRGGDWGMDEALKRSPAARLEAQIRLNKEAGFTMIRNWCGQTTQEDFYALCDKYGILVWNDFWLDDTVNYPIDAAMFLANERDTLLRFRNHPSIALWCQRNEFPVGTPFEKQMIELAAELDPGRWFQPCSSSQYGVGDGDYGIETVAHYFGPFKDSFHTEIGAPSIPTLEALHAMMPRQDWATFNDDWTQHDLCQYNYAPALTARYGPIADTADFVRKAHLADYETYRAMIEGRNSRMFDPCTGVMLWMSNPAQPSLVWQIYGYDLEPTAAYFGVRRACEMTHVQMTPDGALQVINNRPESLAGLKVQADVYAMDGARIFERSTSASVPGASVASVFPIVWLASSGAVSFVKLTLKDARGKLMSSSFYWRANRDDGDCSALQSLPSASLATHAVRTDRAGMTTLAVTLTNRAKSVALMAHLQLRRRTTGARVLPAYYSDNYVSLLPGESQALTVQTATADLAGDTPLVTVDGWNVTAAPWSGAGVSVGPNPDAGLARPAEVRNIDCGVGWLPGYASDCCVAGGAYACTDDAIDVAGVPGAAPAILYRTERNGECIYTVPAKMGETYDLALHFAETYFQAKGQRVFHVDVNGERKLKDFDIFAAAGGRNRANVQRIADVHPDANGNIVIRFVKGDADQPKICGIQIIPKTERR</sequence>